<name>A0A0Q0YVB0_9PSED</name>
<keyword evidence="2" id="KW-1185">Reference proteome</keyword>
<reference evidence="1 2" key="1">
    <citation type="submission" date="2015-10" db="EMBL/GenBank/DDBJ databases">
        <title>Pseudomonas helleri sp. nov. and Pseudomonas weihenstephanensis sp. nov., isolated from raw cows milk.</title>
        <authorList>
            <person name="Von Neubeck M."/>
            <person name="Huptas C."/>
            <person name="Wenning M."/>
            <person name="Scherer S."/>
        </authorList>
    </citation>
    <scope>NUCLEOTIDE SEQUENCE [LARGE SCALE GENOMIC DNA]</scope>
    <source>
        <strain evidence="1 2">BSTT44</strain>
    </source>
</reference>
<dbReference type="STRING" id="1563157.AQS70_11780"/>
<organism evidence="1 2">
    <name type="scientific">Pseudomonas endophytica</name>
    <dbReference type="NCBI Taxonomy" id="1563157"/>
    <lineage>
        <taxon>Bacteria</taxon>
        <taxon>Pseudomonadati</taxon>
        <taxon>Pseudomonadota</taxon>
        <taxon>Gammaproteobacteria</taxon>
        <taxon>Pseudomonadales</taxon>
        <taxon>Pseudomonadaceae</taxon>
        <taxon>Pseudomonas</taxon>
    </lineage>
</organism>
<comment type="caution">
    <text evidence="1">The sequence shown here is derived from an EMBL/GenBank/DDBJ whole genome shotgun (WGS) entry which is preliminary data.</text>
</comment>
<dbReference type="EMBL" id="LLWH01000175">
    <property type="protein sequence ID" value="KQB53183.1"/>
    <property type="molecule type" value="Genomic_DNA"/>
</dbReference>
<evidence type="ECO:0000313" key="2">
    <source>
        <dbReference type="Proteomes" id="UP000050342"/>
    </source>
</evidence>
<gene>
    <name evidence="1" type="ORF">AQS70_11780</name>
</gene>
<proteinExistence type="predicted"/>
<dbReference type="Proteomes" id="UP000050342">
    <property type="component" value="Unassembled WGS sequence"/>
</dbReference>
<sequence>MLAHPYTNMLYVPTVGHFLGGIDVYDQEETLGEALWELDPNSGDREKIIREYIVPHHAYLSYRHKFVLVNTLKNALNDKDFDFSIFFDIGTDSHTAPAWDALEIETPRSFFEDIFRISSEIWMSDLSKAAQEDASMW</sequence>
<dbReference type="AlphaFoldDB" id="A0A0Q0YVB0"/>
<evidence type="ECO:0000313" key="1">
    <source>
        <dbReference type="EMBL" id="KQB53183.1"/>
    </source>
</evidence>
<protein>
    <submittedName>
        <fullName evidence="1">Uncharacterized protein</fullName>
    </submittedName>
</protein>
<dbReference type="RefSeq" id="WP_055103356.1">
    <property type="nucleotide sequence ID" value="NZ_LLWH01000175.1"/>
</dbReference>
<dbReference type="OrthoDB" id="6984242at2"/>
<accession>A0A0Q0YVB0</accession>